<feature type="transmembrane region" description="Helical" evidence="1">
    <location>
        <begin position="120"/>
        <end position="142"/>
    </location>
</feature>
<keyword evidence="3" id="KW-1185">Reference proteome</keyword>
<dbReference type="GeneID" id="16747438"/>
<evidence type="ECO:0000256" key="1">
    <source>
        <dbReference type="SAM" id="Phobius"/>
    </source>
</evidence>
<feature type="transmembrane region" description="Helical" evidence="1">
    <location>
        <begin position="199"/>
        <end position="220"/>
    </location>
</feature>
<evidence type="ECO:0000313" key="3">
    <source>
        <dbReference type="Proteomes" id="UP000243849"/>
    </source>
</evidence>
<feature type="transmembrane region" description="Helical" evidence="1">
    <location>
        <begin position="12"/>
        <end position="35"/>
    </location>
</feature>
<name>U3GV98_9BETA</name>
<feature type="transmembrane region" description="Helical" evidence="1">
    <location>
        <begin position="47"/>
        <end position="69"/>
    </location>
</feature>
<feature type="transmembrane region" description="Helical" evidence="1">
    <location>
        <begin position="89"/>
        <end position="108"/>
    </location>
</feature>
<keyword evidence="1" id="KW-1133">Transmembrane helix</keyword>
<proteinExistence type="predicted"/>
<protein>
    <submittedName>
        <fullName evidence="2">G-protein coupled receptor</fullName>
    </submittedName>
</protein>
<reference evidence="2 3" key="1">
    <citation type="submission" date="2013-05" db="EMBL/GenBank/DDBJ databases">
        <title>Genome organization and molecular characterization of porcine cytomegalovirus.</title>
        <authorList>
            <person name="Gu W."/>
            <person name="Zhou L."/>
            <person name="Ge X."/>
            <person name="Guo X."/>
            <person name="Yang H."/>
        </authorList>
    </citation>
    <scope>NUCLEOTIDE SEQUENCE [LARGE SCALE GENOMIC DNA]</scope>
    <source>
        <strain evidence="2 3">BJ09</strain>
    </source>
</reference>
<keyword evidence="1" id="KW-0812">Transmembrane</keyword>
<dbReference type="KEGG" id="vg:16747438"/>
<dbReference type="EMBL" id="KF017583">
    <property type="protein sequence ID" value="AGT99243.1"/>
    <property type="molecule type" value="Genomic_DNA"/>
</dbReference>
<evidence type="ECO:0000313" key="2">
    <source>
        <dbReference type="EMBL" id="AGT99243.1"/>
    </source>
</evidence>
<gene>
    <name evidence="2" type="primary">U51</name>
</gene>
<feature type="transmembrane region" description="Helical" evidence="1">
    <location>
        <begin position="167"/>
        <end position="187"/>
    </location>
</feature>
<keyword evidence="1" id="KW-0472">Membrane</keyword>
<keyword evidence="2" id="KW-0675">Receptor</keyword>
<feature type="transmembrane region" description="Helical" evidence="1">
    <location>
        <begin position="240"/>
        <end position="261"/>
    </location>
</feature>
<organism evidence="2 3">
    <name type="scientific">Suid betaherpesvirus 2</name>
    <dbReference type="NCBI Taxonomy" id="1608255"/>
    <lineage>
        <taxon>Viruses</taxon>
        <taxon>Duplodnaviria</taxon>
        <taxon>Heunggongvirae</taxon>
        <taxon>Peploviricota</taxon>
        <taxon>Herviviricetes</taxon>
        <taxon>Herpesvirales</taxon>
        <taxon>Orthoherpesviridae</taxon>
        <taxon>Betaherpesvirinae</taxon>
        <taxon>Roseolovirus</taxon>
        <taxon>Roseolovirus suidbeta2</taxon>
    </lineage>
</organism>
<dbReference type="RefSeq" id="YP_008492988.1">
    <property type="nucleotide sequence ID" value="NC_022233.1"/>
</dbReference>
<sequence length="301" mass="34154">MKNATAAGNSEATVILYAVVSGVSLFVTTFAYWSYLAYERLNPQKLYGVFSLGSFFVLSFLFPLRIFILTRKMIVTVNECAVIMLIEDTAFYICILSFAVATIEKLNYLIDRTRKRHPRILSVAIFIIIWLLASSLSIGSVISYTKRGLRLDATCHLYLDRSWSDMLMTHTITLAIFFVLICLCVGTKAHSIPRDDLGGFMDGFVCLLIFFMISYFPSIMAKGIMDAIKMDINNITKLELFLESLLLSKLVYFPIMIFVIVSSDWRTVLRASILCKRMDVWTEEKSSGFVKMQDIVGVDDV</sequence>
<dbReference type="Proteomes" id="UP000243849">
    <property type="component" value="Segment"/>
</dbReference>
<accession>U3GV98</accession>